<gene>
    <name evidence="2" type="ORF">GWI33_011354</name>
</gene>
<feature type="compositionally biased region" description="Basic and acidic residues" evidence="1">
    <location>
        <begin position="79"/>
        <end position="104"/>
    </location>
</feature>
<dbReference type="AlphaFoldDB" id="A0A834I713"/>
<dbReference type="Proteomes" id="UP000625711">
    <property type="component" value="Unassembled WGS sequence"/>
</dbReference>
<protein>
    <submittedName>
        <fullName evidence="2">Uncharacterized protein</fullName>
    </submittedName>
</protein>
<evidence type="ECO:0000313" key="3">
    <source>
        <dbReference type="Proteomes" id="UP000625711"/>
    </source>
</evidence>
<keyword evidence="3" id="KW-1185">Reference proteome</keyword>
<dbReference type="EMBL" id="JAACXV010009386">
    <property type="protein sequence ID" value="KAF7275702.1"/>
    <property type="molecule type" value="Genomic_DNA"/>
</dbReference>
<sequence>MADGTDAVEKPADDPDVNRSPRDDFPGNDITSTEIDTECHRSYPCASPEDAMDQLLAGEQDLDECYPYETLSADDEDIVDVKLDERDGDHVPKDDGNDTRNKRDDEEEEEAPKDDSDTMNKPISAAKLAKTLKKRSIKCICIAFTLL</sequence>
<reference evidence="2" key="1">
    <citation type="submission" date="2020-08" db="EMBL/GenBank/DDBJ databases">
        <title>Genome sequencing and assembly of the red palm weevil Rhynchophorus ferrugineus.</title>
        <authorList>
            <person name="Dias G.B."/>
            <person name="Bergman C.M."/>
            <person name="Manee M."/>
        </authorList>
    </citation>
    <scope>NUCLEOTIDE SEQUENCE</scope>
    <source>
        <strain evidence="2">AA-2017</strain>
        <tissue evidence="2">Whole larva</tissue>
    </source>
</reference>
<feature type="region of interest" description="Disordered" evidence="1">
    <location>
        <begin position="1"/>
        <end position="47"/>
    </location>
</feature>
<comment type="caution">
    <text evidence="2">The sequence shown here is derived from an EMBL/GenBank/DDBJ whole genome shotgun (WGS) entry which is preliminary data.</text>
</comment>
<feature type="region of interest" description="Disordered" evidence="1">
    <location>
        <begin position="76"/>
        <end position="122"/>
    </location>
</feature>
<accession>A0A834I713</accession>
<proteinExistence type="predicted"/>
<evidence type="ECO:0000313" key="2">
    <source>
        <dbReference type="EMBL" id="KAF7275702.1"/>
    </source>
</evidence>
<organism evidence="2 3">
    <name type="scientific">Rhynchophorus ferrugineus</name>
    <name type="common">Red palm weevil</name>
    <name type="synonym">Curculio ferrugineus</name>
    <dbReference type="NCBI Taxonomy" id="354439"/>
    <lineage>
        <taxon>Eukaryota</taxon>
        <taxon>Metazoa</taxon>
        <taxon>Ecdysozoa</taxon>
        <taxon>Arthropoda</taxon>
        <taxon>Hexapoda</taxon>
        <taxon>Insecta</taxon>
        <taxon>Pterygota</taxon>
        <taxon>Neoptera</taxon>
        <taxon>Endopterygota</taxon>
        <taxon>Coleoptera</taxon>
        <taxon>Polyphaga</taxon>
        <taxon>Cucujiformia</taxon>
        <taxon>Curculionidae</taxon>
        <taxon>Dryophthorinae</taxon>
        <taxon>Rhynchophorus</taxon>
    </lineage>
</organism>
<name>A0A834I713_RHYFE</name>
<feature type="compositionally biased region" description="Basic and acidic residues" evidence="1">
    <location>
        <begin position="7"/>
        <end position="25"/>
    </location>
</feature>
<evidence type="ECO:0000256" key="1">
    <source>
        <dbReference type="SAM" id="MobiDB-lite"/>
    </source>
</evidence>